<dbReference type="Pfam" id="PF13426">
    <property type="entry name" value="PAS_9"/>
    <property type="match status" value="2"/>
</dbReference>
<dbReference type="EC" id="2.7.13.3" evidence="2"/>
<feature type="domain" description="PAC" evidence="9">
    <location>
        <begin position="573"/>
        <end position="625"/>
    </location>
</feature>
<dbReference type="PROSITE" id="PS50112">
    <property type="entry name" value="PAS"/>
    <property type="match status" value="1"/>
</dbReference>
<reference evidence="11" key="1">
    <citation type="journal article" date="2019" name="Int. J. Syst. Evol. Microbiol.">
        <title>The Global Catalogue of Microorganisms (GCM) 10K type strain sequencing project: providing services to taxonomists for standard genome sequencing and annotation.</title>
        <authorList>
            <consortium name="The Broad Institute Genomics Platform"/>
            <consortium name="The Broad Institute Genome Sequencing Center for Infectious Disease"/>
            <person name="Wu L."/>
            <person name="Ma J."/>
        </authorList>
    </citation>
    <scope>NUCLEOTIDE SEQUENCE [LARGE SCALE GENOMIC DNA]</scope>
    <source>
        <strain evidence="11">KCTC 42217</strain>
    </source>
</reference>
<dbReference type="CDD" id="cd00082">
    <property type="entry name" value="HisKA"/>
    <property type="match status" value="1"/>
</dbReference>
<dbReference type="Proteomes" id="UP001597387">
    <property type="component" value="Unassembled WGS sequence"/>
</dbReference>
<feature type="domain" description="PAC" evidence="9">
    <location>
        <begin position="65"/>
        <end position="117"/>
    </location>
</feature>
<dbReference type="InterPro" id="IPR052162">
    <property type="entry name" value="Sensor_kinase/Photoreceptor"/>
</dbReference>
<dbReference type="Gene3D" id="2.10.70.100">
    <property type="match status" value="1"/>
</dbReference>
<dbReference type="InterPro" id="IPR000014">
    <property type="entry name" value="PAS"/>
</dbReference>
<evidence type="ECO:0000259" key="8">
    <source>
        <dbReference type="PROSITE" id="PS50112"/>
    </source>
</evidence>
<feature type="domain" description="PAS" evidence="8">
    <location>
        <begin position="13"/>
        <end position="62"/>
    </location>
</feature>
<dbReference type="InterPro" id="IPR035965">
    <property type="entry name" value="PAS-like_dom_sf"/>
</dbReference>
<sequence length="855" mass="98523">MIYHCRFDPLRTFLYVSNGCYDLTGYYPKELVDNAYKSHADLVHPEDKDWVLEYFQANSGNNTELSCEYRIISKQGEIKWVREIANDVYSDGGEWLYTEGYITDISEKKEYRQVTAALEARVRGSSSAEKRLRSLLDKIPDVLLRVNINGECVSYKGDDELGVSHDFNTRRNVKEMFPAEISSDFLMHISDVLKHGKAISYEYHLSGSDNRQTHFEARFIKSDNVEVLCIIRDITSTINTKQKLKTANAFYESIIDNVNIDIAVFDDKNRYILVSKSAVKDDKLREWLIGKDDFDYCKARGKSIEIAESRTEMYNLVDELKKPIEWIEELSDESGKKRFFVRTLKPLKGPDNQKYKVGYGVDITALKIIQNELLRREHLLSFSHKLAKVGYWVWYPNNRKHEWSDGVFEILEEDKNAVSPSLSAYLNYIHPDDKEQFKSTIEQSKLNNSSYSIEYRLITSTGKIKYIKEQSSSKRPDSNANQYLFGMVQDITEMKESQDALAHSEEHFRAIAESSPIYIIELCSEYKITYINNIGDRKREDVIGSLAFDFVLPAYRDQLKEIIDRVFALGIVDNFQMQGQGESSFVEWYDVSIGPVKSDLGKVTSIILLAQNITEKKQNEQERERLIREINNRYNELMQFNYIVSHNLRSPIANILGMSYILNPNTPPEDVRQIFDYIMQSAQSIDTLIKDLNDVLTARSPLNEKREVFQLTDIVNGVCYNLEQQIIQSNAEVIIQIDKDAEQITSIKSYIQSIIHNLISNSIKYKSAERPPKIVVKAWKDTQHTYIEVSDNGMGIDMEQYGQQIFGLYKRFTTQSEGKGLGLHMTKAQVESLGGSISVQSEPEKGCIFKIILTN</sequence>
<keyword evidence="5" id="KW-0418">Kinase</keyword>
<keyword evidence="11" id="KW-1185">Reference proteome</keyword>
<keyword evidence="6" id="KW-0175">Coiled coil</keyword>
<dbReference type="EMBL" id="JBHUHZ010000001">
    <property type="protein sequence ID" value="MFD2162540.1"/>
    <property type="molecule type" value="Genomic_DNA"/>
</dbReference>
<dbReference type="RefSeq" id="WP_255903413.1">
    <property type="nucleotide sequence ID" value="NZ_JAFMZO010000003.1"/>
</dbReference>
<dbReference type="SMART" id="SM00091">
    <property type="entry name" value="PAS"/>
    <property type="match status" value="3"/>
</dbReference>
<dbReference type="PRINTS" id="PR00344">
    <property type="entry name" value="BCTRLSENSOR"/>
</dbReference>
<dbReference type="SMART" id="SM00086">
    <property type="entry name" value="PAC"/>
    <property type="match status" value="2"/>
</dbReference>
<keyword evidence="4" id="KW-0808">Transferase</keyword>
<dbReference type="NCBIfam" id="TIGR00229">
    <property type="entry name" value="sensory_box"/>
    <property type="match status" value="3"/>
</dbReference>
<dbReference type="InterPro" id="IPR003661">
    <property type="entry name" value="HisK_dim/P_dom"/>
</dbReference>
<dbReference type="PANTHER" id="PTHR43304:SF1">
    <property type="entry name" value="PAC DOMAIN-CONTAINING PROTEIN"/>
    <property type="match status" value="1"/>
</dbReference>
<evidence type="ECO:0000256" key="6">
    <source>
        <dbReference type="SAM" id="Coils"/>
    </source>
</evidence>
<comment type="catalytic activity">
    <reaction evidence="1">
        <text>ATP + protein L-histidine = ADP + protein N-phospho-L-histidine.</text>
        <dbReference type="EC" id="2.7.13.3"/>
    </reaction>
</comment>
<dbReference type="InterPro" id="IPR000700">
    <property type="entry name" value="PAS-assoc_C"/>
</dbReference>
<evidence type="ECO:0000256" key="3">
    <source>
        <dbReference type="ARBA" id="ARBA00022553"/>
    </source>
</evidence>
<dbReference type="Pfam" id="PF02518">
    <property type="entry name" value="HATPase_c"/>
    <property type="match status" value="1"/>
</dbReference>
<dbReference type="PROSITE" id="PS50113">
    <property type="entry name" value="PAC"/>
    <property type="match status" value="3"/>
</dbReference>
<dbReference type="SUPFAM" id="SSF55874">
    <property type="entry name" value="ATPase domain of HSP90 chaperone/DNA topoisomerase II/histidine kinase"/>
    <property type="match status" value="1"/>
</dbReference>
<dbReference type="Pfam" id="PF00512">
    <property type="entry name" value="HisKA"/>
    <property type="match status" value="1"/>
</dbReference>
<organism evidence="10 11">
    <name type="scientific">Paradesertivirga mongoliensis</name>
    <dbReference type="NCBI Taxonomy" id="2100740"/>
    <lineage>
        <taxon>Bacteria</taxon>
        <taxon>Pseudomonadati</taxon>
        <taxon>Bacteroidota</taxon>
        <taxon>Sphingobacteriia</taxon>
        <taxon>Sphingobacteriales</taxon>
        <taxon>Sphingobacteriaceae</taxon>
        <taxon>Paradesertivirga</taxon>
    </lineage>
</organism>
<gene>
    <name evidence="10" type="ORF">ACFSJU_09050</name>
</gene>
<evidence type="ECO:0000313" key="10">
    <source>
        <dbReference type="EMBL" id="MFD2162540.1"/>
    </source>
</evidence>
<evidence type="ECO:0000256" key="4">
    <source>
        <dbReference type="ARBA" id="ARBA00022679"/>
    </source>
</evidence>
<dbReference type="Pfam" id="PF08447">
    <property type="entry name" value="PAS_3"/>
    <property type="match status" value="2"/>
</dbReference>
<dbReference type="InterPro" id="IPR003594">
    <property type="entry name" value="HATPase_dom"/>
</dbReference>
<feature type="domain" description="PAC" evidence="9">
    <location>
        <begin position="451"/>
        <end position="503"/>
    </location>
</feature>
<dbReference type="SMART" id="SM00387">
    <property type="entry name" value="HATPase_c"/>
    <property type="match status" value="1"/>
</dbReference>
<dbReference type="InterPro" id="IPR013655">
    <property type="entry name" value="PAS_fold_3"/>
</dbReference>
<evidence type="ECO:0000313" key="11">
    <source>
        <dbReference type="Proteomes" id="UP001597387"/>
    </source>
</evidence>
<protein>
    <recommendedName>
        <fullName evidence="2">histidine kinase</fullName>
        <ecNumber evidence="2">2.7.13.3</ecNumber>
    </recommendedName>
</protein>
<evidence type="ECO:0000256" key="1">
    <source>
        <dbReference type="ARBA" id="ARBA00000085"/>
    </source>
</evidence>
<dbReference type="InterPro" id="IPR004358">
    <property type="entry name" value="Sig_transdc_His_kin-like_C"/>
</dbReference>
<dbReference type="InterPro" id="IPR036890">
    <property type="entry name" value="HATPase_C_sf"/>
</dbReference>
<dbReference type="PANTHER" id="PTHR43304">
    <property type="entry name" value="PHYTOCHROME-LIKE PROTEIN CPH1"/>
    <property type="match status" value="1"/>
</dbReference>
<dbReference type="InterPro" id="IPR005467">
    <property type="entry name" value="His_kinase_dom"/>
</dbReference>
<dbReference type="SUPFAM" id="SSF55785">
    <property type="entry name" value="PYP-like sensor domain (PAS domain)"/>
    <property type="match status" value="5"/>
</dbReference>
<dbReference type="SMART" id="SM00388">
    <property type="entry name" value="HisKA"/>
    <property type="match status" value="1"/>
</dbReference>
<feature type="coiled-coil region" evidence="6">
    <location>
        <begin position="609"/>
        <end position="636"/>
    </location>
</feature>
<evidence type="ECO:0000259" key="7">
    <source>
        <dbReference type="PROSITE" id="PS50109"/>
    </source>
</evidence>
<keyword evidence="3" id="KW-0597">Phosphoprotein</keyword>
<dbReference type="InterPro" id="IPR001610">
    <property type="entry name" value="PAC"/>
</dbReference>
<dbReference type="InterPro" id="IPR036097">
    <property type="entry name" value="HisK_dim/P_sf"/>
</dbReference>
<accession>A0ABW4ZKD4</accession>
<dbReference type="PROSITE" id="PS50109">
    <property type="entry name" value="HIS_KIN"/>
    <property type="match status" value="1"/>
</dbReference>
<evidence type="ECO:0000256" key="2">
    <source>
        <dbReference type="ARBA" id="ARBA00012438"/>
    </source>
</evidence>
<dbReference type="Gene3D" id="1.10.287.130">
    <property type="match status" value="1"/>
</dbReference>
<dbReference type="Gene3D" id="3.30.450.20">
    <property type="entry name" value="PAS domain"/>
    <property type="match status" value="5"/>
</dbReference>
<dbReference type="CDD" id="cd00130">
    <property type="entry name" value="PAS"/>
    <property type="match status" value="3"/>
</dbReference>
<proteinExistence type="predicted"/>
<dbReference type="Gene3D" id="3.30.565.10">
    <property type="entry name" value="Histidine kinase-like ATPase, C-terminal domain"/>
    <property type="match status" value="1"/>
</dbReference>
<dbReference type="SUPFAM" id="SSF47384">
    <property type="entry name" value="Homodimeric domain of signal transducing histidine kinase"/>
    <property type="match status" value="1"/>
</dbReference>
<feature type="domain" description="Histidine kinase" evidence="7">
    <location>
        <begin position="643"/>
        <end position="855"/>
    </location>
</feature>
<evidence type="ECO:0000256" key="5">
    <source>
        <dbReference type="ARBA" id="ARBA00022777"/>
    </source>
</evidence>
<evidence type="ECO:0000259" key="9">
    <source>
        <dbReference type="PROSITE" id="PS50113"/>
    </source>
</evidence>
<comment type="caution">
    <text evidence="10">The sequence shown here is derived from an EMBL/GenBank/DDBJ whole genome shotgun (WGS) entry which is preliminary data.</text>
</comment>
<name>A0ABW4ZKD4_9SPHI</name>